<name>A0A5M9QZT0_9GAMM</name>
<comment type="caution">
    <text evidence="1">The sequence shown here is derived from an EMBL/GenBank/DDBJ whole genome shotgun (WGS) entry which is preliminary data.</text>
</comment>
<protein>
    <submittedName>
        <fullName evidence="1">Uncharacterized protein</fullName>
    </submittedName>
</protein>
<evidence type="ECO:0000313" key="2">
    <source>
        <dbReference type="Proteomes" id="UP000322181"/>
    </source>
</evidence>
<accession>A0A5M9QZT0</accession>
<dbReference type="AlphaFoldDB" id="A0A5M9QZT0"/>
<dbReference type="EMBL" id="VXKB01000008">
    <property type="protein sequence ID" value="KAA8713066.1"/>
    <property type="molecule type" value="Genomic_DNA"/>
</dbReference>
<dbReference type="RefSeq" id="WP_067370627.1">
    <property type="nucleotide sequence ID" value="NZ_BAAAFS010000007.1"/>
</dbReference>
<reference evidence="1 2" key="1">
    <citation type="submission" date="2019-09" db="EMBL/GenBank/DDBJ databases">
        <title>Draft genome sequence of various Type strains from the CCUG.</title>
        <authorList>
            <person name="Pineiro-Iglesias B."/>
            <person name="Tunovic T."/>
            <person name="Unosson C."/>
            <person name="Inganas E."/>
            <person name="Ohlen M."/>
            <person name="Cardew S."/>
            <person name="Jensie-Markopoulos S."/>
            <person name="Salva-Serra F."/>
            <person name="Jaen-Luchoro D."/>
            <person name="Karlsson R."/>
            <person name="Svensson-Stadler L."/>
            <person name="Chun J."/>
            <person name="Moore E."/>
        </authorList>
    </citation>
    <scope>NUCLEOTIDE SEQUENCE [LARGE SCALE GENOMIC DNA]</scope>
    <source>
        <strain evidence="1 2">CCUG 53682T</strain>
    </source>
</reference>
<dbReference type="Proteomes" id="UP000322181">
    <property type="component" value="Unassembled WGS sequence"/>
</dbReference>
<organism evidence="1 2">
    <name type="scientific">Morganella psychrotolerans</name>
    <dbReference type="NCBI Taxonomy" id="368603"/>
    <lineage>
        <taxon>Bacteria</taxon>
        <taxon>Pseudomonadati</taxon>
        <taxon>Pseudomonadota</taxon>
        <taxon>Gammaproteobacteria</taxon>
        <taxon>Enterobacterales</taxon>
        <taxon>Morganellaceae</taxon>
        <taxon>Morganella</taxon>
    </lineage>
</organism>
<gene>
    <name evidence="1" type="ORF">F4V73_18300</name>
</gene>
<sequence length="212" mass="23799">MKNAKTNPDFESALRCLPFMAEPECSDRLTFWSPESDNSRRLGMHYGACFIDLLKAYPHVSGSGILHRVMTDIGDQFSTLTVRGFVDIIEHVIVNQCVTRGSVKEMLGKIERENETSRRIVVELSLLDELAEAEKSDNSRVYSRLDAIRELSTTPVKLKNILSALKWVKDSDGMPSKHALNDGFVRLDVRTDSVKTVITEKGMAVLKGITIR</sequence>
<evidence type="ECO:0000313" key="1">
    <source>
        <dbReference type="EMBL" id="KAA8713066.1"/>
    </source>
</evidence>
<proteinExistence type="predicted"/>